<dbReference type="SUPFAM" id="SSF49842">
    <property type="entry name" value="TNF-like"/>
    <property type="match status" value="1"/>
</dbReference>
<dbReference type="InterPro" id="IPR001073">
    <property type="entry name" value="C1q_dom"/>
</dbReference>
<evidence type="ECO:0000256" key="3">
    <source>
        <dbReference type="ARBA" id="ARBA00022729"/>
    </source>
</evidence>
<dbReference type="Proteomes" id="UP001634394">
    <property type="component" value="Unassembled WGS sequence"/>
</dbReference>
<comment type="subcellular location">
    <subcellularLocation>
        <location evidence="1">Secreted</location>
    </subcellularLocation>
</comment>
<dbReference type="AlphaFoldDB" id="A0ABD3XR17"/>
<dbReference type="PROSITE" id="PS50871">
    <property type="entry name" value="C1Q"/>
    <property type="match status" value="1"/>
</dbReference>
<keyword evidence="2" id="KW-0964">Secreted</keyword>
<dbReference type="PRINTS" id="PR00007">
    <property type="entry name" value="COMPLEMNTC1Q"/>
</dbReference>
<proteinExistence type="predicted"/>
<keyword evidence="3 4" id="KW-0732">Signal</keyword>
<dbReference type="Pfam" id="PF00386">
    <property type="entry name" value="C1q"/>
    <property type="match status" value="1"/>
</dbReference>
<evidence type="ECO:0000259" key="5">
    <source>
        <dbReference type="PROSITE" id="PS50871"/>
    </source>
</evidence>
<protein>
    <recommendedName>
        <fullName evidence="5">C1q domain-containing protein</fullName>
    </recommendedName>
</protein>
<dbReference type="GO" id="GO:0005576">
    <property type="term" value="C:extracellular region"/>
    <property type="evidence" value="ECO:0007669"/>
    <property type="project" value="UniProtKB-SubCell"/>
</dbReference>
<evidence type="ECO:0000256" key="2">
    <source>
        <dbReference type="ARBA" id="ARBA00022525"/>
    </source>
</evidence>
<dbReference type="PANTHER" id="PTHR22923">
    <property type="entry name" value="CEREBELLIN-RELATED"/>
    <property type="match status" value="1"/>
</dbReference>
<name>A0ABD3XR17_SINWO</name>
<dbReference type="InterPro" id="IPR008983">
    <property type="entry name" value="Tumour_necrosis_fac-like_dom"/>
</dbReference>
<evidence type="ECO:0000256" key="1">
    <source>
        <dbReference type="ARBA" id="ARBA00004613"/>
    </source>
</evidence>
<dbReference type="Gene3D" id="2.60.120.40">
    <property type="match status" value="1"/>
</dbReference>
<dbReference type="SMART" id="SM00110">
    <property type="entry name" value="C1Q"/>
    <property type="match status" value="1"/>
</dbReference>
<keyword evidence="7" id="KW-1185">Reference proteome</keyword>
<feature type="chain" id="PRO_5044835137" description="C1q domain-containing protein" evidence="4">
    <location>
        <begin position="23"/>
        <end position="275"/>
    </location>
</feature>
<evidence type="ECO:0000256" key="4">
    <source>
        <dbReference type="SAM" id="SignalP"/>
    </source>
</evidence>
<gene>
    <name evidence="6" type="ORF">ACJMK2_000873</name>
</gene>
<feature type="domain" description="C1q" evidence="5">
    <location>
        <begin position="138"/>
        <end position="275"/>
    </location>
</feature>
<dbReference type="EMBL" id="JBJQND010000001">
    <property type="protein sequence ID" value="KAL3888507.1"/>
    <property type="molecule type" value="Genomic_DNA"/>
</dbReference>
<dbReference type="InterPro" id="IPR050822">
    <property type="entry name" value="Cerebellin_Synaptic_Org"/>
</dbReference>
<evidence type="ECO:0000313" key="6">
    <source>
        <dbReference type="EMBL" id="KAL3888507.1"/>
    </source>
</evidence>
<dbReference type="PANTHER" id="PTHR22923:SF116">
    <property type="entry name" value="C1Q DOMAIN-CONTAINING PROTEIN"/>
    <property type="match status" value="1"/>
</dbReference>
<reference evidence="6 7" key="1">
    <citation type="submission" date="2024-11" db="EMBL/GenBank/DDBJ databases">
        <title>Chromosome-level genome assembly of the freshwater bivalve Anodonta woodiana.</title>
        <authorList>
            <person name="Chen X."/>
        </authorList>
    </citation>
    <scope>NUCLEOTIDE SEQUENCE [LARGE SCALE GENOMIC DNA]</scope>
    <source>
        <strain evidence="6">MN2024</strain>
        <tissue evidence="6">Gills</tissue>
    </source>
</reference>
<accession>A0ABD3XR17</accession>
<comment type="caution">
    <text evidence="6">The sequence shown here is derived from an EMBL/GenBank/DDBJ whole genome shotgun (WGS) entry which is preliminary data.</text>
</comment>
<sequence length="275" mass="31132">MKFVGTIIQLTAFFLCVEKVHVTNNQNCSYENEIRKLTQKLMVIEKQLESRETETKHLLRKCEKSTQREIVYLKKKTVQQERDLQKLAKLLSMRWNQEGNYSNNSKPEKEFSNATRLNDSNIIGNNVENSHHYRFLEHPHEPVAFSTYLPNLVSGLGLKQTIKYGGVLTNEGNAYNPYTGVFTCPSSGLYLISFFTSIQGISGAWVRLVVDEINVSAAVSRGFDPNGDDQGGNVAILRLTAGQSVWTEVHYKTNTNLSSTTEFRHVTFSGVRLSD</sequence>
<evidence type="ECO:0000313" key="7">
    <source>
        <dbReference type="Proteomes" id="UP001634394"/>
    </source>
</evidence>
<organism evidence="6 7">
    <name type="scientific">Sinanodonta woodiana</name>
    <name type="common">Chinese pond mussel</name>
    <name type="synonym">Anodonta woodiana</name>
    <dbReference type="NCBI Taxonomy" id="1069815"/>
    <lineage>
        <taxon>Eukaryota</taxon>
        <taxon>Metazoa</taxon>
        <taxon>Spiralia</taxon>
        <taxon>Lophotrochozoa</taxon>
        <taxon>Mollusca</taxon>
        <taxon>Bivalvia</taxon>
        <taxon>Autobranchia</taxon>
        <taxon>Heteroconchia</taxon>
        <taxon>Palaeoheterodonta</taxon>
        <taxon>Unionida</taxon>
        <taxon>Unionoidea</taxon>
        <taxon>Unionidae</taxon>
        <taxon>Unioninae</taxon>
        <taxon>Sinanodonta</taxon>
    </lineage>
</organism>
<feature type="signal peptide" evidence="4">
    <location>
        <begin position="1"/>
        <end position="22"/>
    </location>
</feature>